<dbReference type="AlphaFoldDB" id="A0A372MD44"/>
<proteinExistence type="predicted"/>
<dbReference type="PIRSF" id="PIRSF008505">
    <property type="entry name" value="UCP008505"/>
    <property type="match status" value="1"/>
</dbReference>
<dbReference type="EMBL" id="QUWK01000022">
    <property type="protein sequence ID" value="RFU93717.1"/>
    <property type="molecule type" value="Genomic_DNA"/>
</dbReference>
<gene>
    <name evidence="1" type="ORF">DYP60_13390</name>
</gene>
<accession>A0A372MD44</accession>
<reference evidence="1 2" key="2">
    <citation type="submission" date="2018-09" db="EMBL/GenBank/DDBJ databases">
        <title>Genome of Sphaerochaeta halotolerans strain 4-11.</title>
        <authorList>
            <person name="Nazina T.N."/>
            <person name="Sokolova D.S."/>
        </authorList>
    </citation>
    <scope>NUCLEOTIDE SEQUENCE [LARGE SCALE GENOMIC DNA]</scope>
    <source>
        <strain evidence="1 2">4-11</strain>
    </source>
</reference>
<evidence type="ECO:0000313" key="1">
    <source>
        <dbReference type="EMBL" id="RFU93717.1"/>
    </source>
</evidence>
<dbReference type="Pfam" id="PF14367">
    <property type="entry name" value="DUF4411"/>
    <property type="match status" value="1"/>
</dbReference>
<comment type="caution">
    <text evidence="1">The sequence shown here is derived from an EMBL/GenBank/DDBJ whole genome shotgun (WGS) entry which is preliminary data.</text>
</comment>
<dbReference type="Proteomes" id="UP000264002">
    <property type="component" value="Unassembled WGS sequence"/>
</dbReference>
<sequence>MPDGTIYLIDTNSLVTPKATYYPLDLAPTFWASMAEKIQDGLIAILDLVKKEILKPKEKDDLALWITELNIGQYVDHRQQEIVNTYANVLQSIQDDPCYSEKALRAWADQSVADPWLIATAAVYGYTIVTFETYVHINKGNPSGTPKIPNIAEKFHVRTTDLFHMIRDLGIRL</sequence>
<name>A0A372MD44_9SPIR</name>
<reference evidence="2" key="1">
    <citation type="submission" date="2018-08" db="EMBL/GenBank/DDBJ databases">
        <authorList>
            <person name="Grouzdev D.S."/>
            <person name="Krutkina M.S."/>
        </authorList>
    </citation>
    <scope>NUCLEOTIDE SEQUENCE [LARGE SCALE GENOMIC DNA]</scope>
    <source>
        <strain evidence="2">4-11</strain>
    </source>
</reference>
<dbReference type="InterPro" id="IPR016541">
    <property type="entry name" value="UCP008505"/>
</dbReference>
<dbReference type="OrthoDB" id="3231195at2"/>
<dbReference type="RefSeq" id="WP_117331524.1">
    <property type="nucleotide sequence ID" value="NZ_QUWK01000022.1"/>
</dbReference>
<protein>
    <submittedName>
        <fullName evidence="1">DUF4411 family protein</fullName>
    </submittedName>
</protein>
<evidence type="ECO:0000313" key="2">
    <source>
        <dbReference type="Proteomes" id="UP000264002"/>
    </source>
</evidence>
<keyword evidence="2" id="KW-1185">Reference proteome</keyword>
<organism evidence="1 2">
    <name type="scientific">Sphaerochaeta halotolerans</name>
    <dbReference type="NCBI Taxonomy" id="2293840"/>
    <lineage>
        <taxon>Bacteria</taxon>
        <taxon>Pseudomonadati</taxon>
        <taxon>Spirochaetota</taxon>
        <taxon>Spirochaetia</taxon>
        <taxon>Spirochaetales</taxon>
        <taxon>Sphaerochaetaceae</taxon>
        <taxon>Sphaerochaeta</taxon>
    </lineage>
</organism>